<gene>
    <name evidence="18" type="primary">ddl</name>
    <name evidence="24" type="ORF">CJ014_19710</name>
</gene>
<dbReference type="Pfam" id="PF01820">
    <property type="entry name" value="Dala_Dala_lig_N"/>
    <property type="match status" value="1"/>
</dbReference>
<comment type="subcellular location">
    <subcellularLocation>
        <location evidence="3 18">Cytoplasm</location>
    </subcellularLocation>
</comment>
<name>A0A2G9WS51_9HYPH</name>
<comment type="pathway">
    <text evidence="17">Glycan biosynthesis.</text>
</comment>
<evidence type="ECO:0000256" key="15">
    <source>
        <dbReference type="ARBA" id="ARBA00023316"/>
    </source>
</evidence>
<dbReference type="GO" id="GO:0008360">
    <property type="term" value="P:regulation of cell shape"/>
    <property type="evidence" value="ECO:0007669"/>
    <property type="project" value="UniProtKB-KW"/>
</dbReference>
<evidence type="ECO:0000256" key="4">
    <source>
        <dbReference type="ARBA" id="ARBA00004752"/>
    </source>
</evidence>
<evidence type="ECO:0000256" key="11">
    <source>
        <dbReference type="ARBA" id="ARBA00022842"/>
    </source>
</evidence>
<dbReference type="InterPro" id="IPR000291">
    <property type="entry name" value="D-Ala_lig_Van_CS"/>
</dbReference>
<evidence type="ECO:0000256" key="3">
    <source>
        <dbReference type="ARBA" id="ARBA00004496"/>
    </source>
</evidence>
<feature type="binding site" evidence="21">
    <location>
        <position position="303"/>
    </location>
    <ligand>
        <name>Mg(2+)</name>
        <dbReference type="ChEBI" id="CHEBI:18420"/>
        <label>1</label>
    </ligand>
</feature>
<keyword evidence="7 18" id="KW-0436">Ligase</keyword>
<dbReference type="InterPro" id="IPR011761">
    <property type="entry name" value="ATP-grasp"/>
</dbReference>
<dbReference type="NCBIfam" id="NF002528">
    <property type="entry name" value="PRK01966.1-4"/>
    <property type="match status" value="1"/>
</dbReference>
<dbReference type="InterPro" id="IPR005905">
    <property type="entry name" value="D_ala_D_ala"/>
</dbReference>
<keyword evidence="8 21" id="KW-0479">Metal-binding</keyword>
<dbReference type="SUPFAM" id="SSF52440">
    <property type="entry name" value="PreATP-grasp domain"/>
    <property type="match status" value="1"/>
</dbReference>
<comment type="cofactor">
    <cofactor evidence="1">
        <name>Mn(2+)</name>
        <dbReference type="ChEBI" id="CHEBI:29035"/>
    </cofactor>
</comment>
<feature type="binding site" evidence="20">
    <location>
        <begin position="188"/>
        <end position="189"/>
    </location>
    <ligand>
        <name>ATP</name>
        <dbReference type="ChEBI" id="CHEBI:30616"/>
    </ligand>
</feature>
<dbReference type="EMBL" id="NQVN01000017">
    <property type="protein sequence ID" value="PIO97475.1"/>
    <property type="molecule type" value="Genomic_DNA"/>
</dbReference>
<evidence type="ECO:0000256" key="12">
    <source>
        <dbReference type="ARBA" id="ARBA00022960"/>
    </source>
</evidence>
<evidence type="ECO:0000256" key="16">
    <source>
        <dbReference type="ARBA" id="ARBA00047614"/>
    </source>
</evidence>
<dbReference type="RefSeq" id="WP_100082218.1">
    <property type="nucleotide sequence ID" value="NZ_NQVN01000017.1"/>
</dbReference>
<evidence type="ECO:0000256" key="5">
    <source>
        <dbReference type="ARBA" id="ARBA00010871"/>
    </source>
</evidence>
<keyword evidence="9 20" id="KW-0547">Nucleotide-binding</keyword>
<dbReference type="Gene3D" id="3.30.470.20">
    <property type="entry name" value="ATP-grasp fold, B domain"/>
    <property type="match status" value="1"/>
</dbReference>
<dbReference type="Pfam" id="PF07478">
    <property type="entry name" value="Dala_Dala_lig_C"/>
    <property type="match status" value="1"/>
</dbReference>
<feature type="binding site" evidence="20">
    <location>
        <begin position="218"/>
        <end position="225"/>
    </location>
    <ligand>
        <name>ATP</name>
        <dbReference type="ChEBI" id="CHEBI:30616"/>
    </ligand>
</feature>
<evidence type="ECO:0000256" key="7">
    <source>
        <dbReference type="ARBA" id="ARBA00022598"/>
    </source>
</evidence>
<dbReference type="OrthoDB" id="9813261at2"/>
<evidence type="ECO:0000256" key="6">
    <source>
        <dbReference type="ARBA" id="ARBA00022490"/>
    </source>
</evidence>
<dbReference type="GO" id="GO:0046872">
    <property type="term" value="F:metal ion binding"/>
    <property type="evidence" value="ECO:0007669"/>
    <property type="project" value="UniProtKB-KW"/>
</dbReference>
<dbReference type="Gene3D" id="3.40.50.20">
    <property type="match status" value="1"/>
</dbReference>
<evidence type="ECO:0000313" key="25">
    <source>
        <dbReference type="Proteomes" id="UP000231070"/>
    </source>
</evidence>
<evidence type="ECO:0000256" key="1">
    <source>
        <dbReference type="ARBA" id="ARBA00001936"/>
    </source>
</evidence>
<dbReference type="GO" id="GO:0008716">
    <property type="term" value="F:D-alanine-D-alanine ligase activity"/>
    <property type="evidence" value="ECO:0007669"/>
    <property type="project" value="UniProtKB-UniRule"/>
</dbReference>
<comment type="similarity">
    <text evidence="5 18">Belongs to the D-alanine--D-alanine ligase family.</text>
</comment>
<keyword evidence="13 18" id="KW-0573">Peptidoglycan synthesis</keyword>
<organism evidence="24 25">
    <name type="scientific">Pleomorphomonas carboxyditropha</name>
    <dbReference type="NCBI Taxonomy" id="2023338"/>
    <lineage>
        <taxon>Bacteria</taxon>
        <taxon>Pseudomonadati</taxon>
        <taxon>Pseudomonadota</taxon>
        <taxon>Alphaproteobacteria</taxon>
        <taxon>Hyphomicrobiales</taxon>
        <taxon>Pleomorphomonadaceae</taxon>
        <taxon>Pleomorphomonas</taxon>
    </lineage>
</organism>
<dbReference type="PROSITE" id="PS50975">
    <property type="entry name" value="ATP_GRASP"/>
    <property type="match status" value="1"/>
</dbReference>
<keyword evidence="6 18" id="KW-0963">Cytoplasm</keyword>
<evidence type="ECO:0000256" key="20">
    <source>
        <dbReference type="PIRSR" id="PIRSR039102-2"/>
    </source>
</evidence>
<evidence type="ECO:0000256" key="9">
    <source>
        <dbReference type="ARBA" id="ARBA00022741"/>
    </source>
</evidence>
<feature type="binding site" evidence="20">
    <location>
        <position position="140"/>
    </location>
    <ligand>
        <name>ATP</name>
        <dbReference type="ChEBI" id="CHEBI:30616"/>
    </ligand>
</feature>
<feature type="binding site" evidence="20">
    <location>
        <begin position="180"/>
        <end position="182"/>
    </location>
    <ligand>
        <name>ATP</name>
        <dbReference type="ChEBI" id="CHEBI:30616"/>
    </ligand>
</feature>
<feature type="binding site" evidence="20">
    <location>
        <begin position="315"/>
        <end position="316"/>
    </location>
    <ligand>
        <name>ATP</name>
        <dbReference type="ChEBI" id="CHEBI:30616"/>
    </ligand>
</feature>
<sequence length="363" mass="38470">MTVSETIKPRIAVLFGGRSAEHEVSVMSAENVMRAIDPVRYEAVPIYIDRQGAWRLSSFDGGRLARPEAGARLTLVPGGGGRLVALPDAGAAYDLPSVDLMFPVLHGQNGEDGSLQGVARAARLPLVGCDILGSATTLDKDVAKRLLREAGLPVARWVAIRRDAVPAFDGLARHLGLPLFVKPASQGSSVGVSKVSTEAEFQAALAEGFKYDRKLLAEEFVGGREIECAVLEDADGVLSVSRPGEIVPAARHGFYSYDAKYIDAGGAELKVPADLPADLERTLRDTAGAAFRATGCDGWTRVDFFVAADGRFLVNELNTIPGCTDISMYPLAMAASGVPMRDVVDRLVRQALARHAAADGLGS</sequence>
<comment type="function">
    <text evidence="2 18">Cell wall formation.</text>
</comment>
<proteinExistence type="inferred from homology"/>
<dbReference type="FunFam" id="3.30.470.20:FF:000008">
    <property type="entry name" value="D-alanine--D-alanine ligase"/>
    <property type="match status" value="1"/>
</dbReference>
<dbReference type="SUPFAM" id="SSF56059">
    <property type="entry name" value="Glutathione synthetase ATP-binding domain-like"/>
    <property type="match status" value="1"/>
</dbReference>
<feature type="binding site" evidence="21">
    <location>
        <position position="316"/>
    </location>
    <ligand>
        <name>Mg(2+)</name>
        <dbReference type="ChEBI" id="CHEBI:18420"/>
        <label>1</label>
    </ligand>
</feature>
<comment type="caution">
    <text evidence="24">The sequence shown here is derived from an EMBL/GenBank/DDBJ whole genome shotgun (WGS) entry which is preliminary data.</text>
</comment>
<dbReference type="GO" id="GO:0071555">
    <property type="term" value="P:cell wall organization"/>
    <property type="evidence" value="ECO:0007669"/>
    <property type="project" value="UniProtKB-KW"/>
</dbReference>
<evidence type="ECO:0000256" key="2">
    <source>
        <dbReference type="ARBA" id="ARBA00003921"/>
    </source>
</evidence>
<dbReference type="AlphaFoldDB" id="A0A2G9WS51"/>
<dbReference type="PIRSF" id="PIRSF039102">
    <property type="entry name" value="Ddl/VanB"/>
    <property type="match status" value="1"/>
</dbReference>
<comment type="pathway">
    <text evidence="4 18">Cell wall biogenesis; peptidoglycan biosynthesis.</text>
</comment>
<keyword evidence="10 22" id="KW-0067">ATP-binding</keyword>
<dbReference type="Proteomes" id="UP000231070">
    <property type="component" value="Unassembled WGS sequence"/>
</dbReference>
<comment type="cofactor">
    <cofactor evidence="21">
        <name>Mg(2+)</name>
        <dbReference type="ChEBI" id="CHEBI:18420"/>
    </cofactor>
    <cofactor evidence="21">
        <name>Mn(2+)</name>
        <dbReference type="ChEBI" id="CHEBI:29035"/>
    </cofactor>
    <text evidence="21">Binds 2 magnesium or manganese ions per subunit.</text>
</comment>
<evidence type="ECO:0000256" key="19">
    <source>
        <dbReference type="PIRSR" id="PIRSR039102-1"/>
    </source>
</evidence>
<feature type="active site" evidence="19">
    <location>
        <position position="21"/>
    </location>
</feature>
<evidence type="ECO:0000256" key="18">
    <source>
        <dbReference type="HAMAP-Rule" id="MF_00047"/>
    </source>
</evidence>
<keyword evidence="11 21" id="KW-0460">Magnesium</keyword>
<dbReference type="GO" id="GO:0005524">
    <property type="term" value="F:ATP binding"/>
    <property type="evidence" value="ECO:0007669"/>
    <property type="project" value="UniProtKB-UniRule"/>
</dbReference>
<dbReference type="GO" id="GO:0009252">
    <property type="term" value="P:peptidoglycan biosynthetic process"/>
    <property type="evidence" value="ECO:0007669"/>
    <property type="project" value="UniProtKB-UniRule"/>
</dbReference>
<dbReference type="HAMAP" id="MF_00047">
    <property type="entry name" value="Dala_Dala_lig"/>
    <property type="match status" value="1"/>
</dbReference>
<dbReference type="NCBIfam" id="TIGR01205">
    <property type="entry name" value="D_ala_D_alaTIGR"/>
    <property type="match status" value="1"/>
</dbReference>
<protein>
    <recommendedName>
        <fullName evidence="18">D-alanine--D-alanine ligase</fullName>
        <ecNumber evidence="18">6.3.2.4</ecNumber>
    </recommendedName>
    <alternativeName>
        <fullName evidence="18">D-Ala-D-Ala ligase</fullName>
    </alternativeName>
    <alternativeName>
        <fullName evidence="18">D-alanylalanine synthetase</fullName>
    </alternativeName>
</protein>
<keyword evidence="15 18" id="KW-0961">Cell wall biogenesis/degradation</keyword>
<evidence type="ECO:0000256" key="14">
    <source>
        <dbReference type="ARBA" id="ARBA00023211"/>
    </source>
</evidence>
<evidence type="ECO:0000256" key="8">
    <source>
        <dbReference type="ARBA" id="ARBA00022723"/>
    </source>
</evidence>
<dbReference type="InterPro" id="IPR011095">
    <property type="entry name" value="Dala_Dala_lig_C"/>
</dbReference>
<evidence type="ECO:0000256" key="17">
    <source>
        <dbReference type="ARBA" id="ARBA00060592"/>
    </source>
</evidence>
<dbReference type="InterPro" id="IPR011127">
    <property type="entry name" value="Dala_Dala_lig_N"/>
</dbReference>
<dbReference type="GO" id="GO:0005829">
    <property type="term" value="C:cytosol"/>
    <property type="evidence" value="ECO:0007669"/>
    <property type="project" value="TreeGrafter"/>
</dbReference>
<dbReference type="UniPathway" id="UPA00219"/>
<feature type="active site" evidence="19">
    <location>
        <position position="327"/>
    </location>
</feature>
<keyword evidence="12 18" id="KW-0133">Cell shape</keyword>
<dbReference type="EC" id="6.3.2.4" evidence="18"/>
<dbReference type="PANTHER" id="PTHR23132">
    <property type="entry name" value="D-ALANINE--D-ALANINE LIGASE"/>
    <property type="match status" value="1"/>
</dbReference>
<reference evidence="24 25" key="1">
    <citation type="submission" date="2017-08" db="EMBL/GenBank/DDBJ databases">
        <title>Pleomorphomonas carboxidotrophicus sp. nov., a new mesophilic hydrogenogenic carboxidotroph.</title>
        <authorList>
            <person name="Esquivel-Elizondo S."/>
            <person name="Krajmalnik-Brown R."/>
            <person name="Maldonado J."/>
        </authorList>
    </citation>
    <scope>NUCLEOTIDE SEQUENCE [LARGE SCALE GENOMIC DNA]</scope>
    <source>
        <strain evidence="24 25">SVCO-16</strain>
    </source>
</reference>
<evidence type="ECO:0000256" key="13">
    <source>
        <dbReference type="ARBA" id="ARBA00022984"/>
    </source>
</evidence>
<evidence type="ECO:0000313" key="24">
    <source>
        <dbReference type="EMBL" id="PIO97475.1"/>
    </source>
</evidence>
<feature type="active site" evidence="19">
    <location>
        <position position="188"/>
    </location>
</feature>
<evidence type="ECO:0000256" key="21">
    <source>
        <dbReference type="PIRSR" id="PIRSR039102-3"/>
    </source>
</evidence>
<evidence type="ECO:0000259" key="23">
    <source>
        <dbReference type="PROSITE" id="PS50975"/>
    </source>
</evidence>
<dbReference type="PANTHER" id="PTHR23132:SF25">
    <property type="entry name" value="D-ALANINE--D-ALANINE LIGASE A"/>
    <property type="match status" value="1"/>
</dbReference>
<dbReference type="PROSITE" id="PS00844">
    <property type="entry name" value="DALA_DALA_LIGASE_2"/>
    <property type="match status" value="1"/>
</dbReference>
<evidence type="ECO:0000256" key="22">
    <source>
        <dbReference type="PROSITE-ProRule" id="PRU00409"/>
    </source>
</evidence>
<feature type="domain" description="ATP-grasp" evidence="23">
    <location>
        <begin position="144"/>
        <end position="349"/>
    </location>
</feature>
<dbReference type="FunFam" id="3.30.1490.20:FF:000007">
    <property type="entry name" value="D-alanine--D-alanine ligase"/>
    <property type="match status" value="1"/>
</dbReference>
<keyword evidence="14 21" id="KW-0464">Manganese</keyword>
<dbReference type="InterPro" id="IPR016185">
    <property type="entry name" value="PreATP-grasp_dom_sf"/>
</dbReference>
<comment type="catalytic activity">
    <reaction evidence="16 18">
        <text>2 D-alanine + ATP = D-alanyl-D-alanine + ADP + phosphate + H(+)</text>
        <dbReference type="Rhea" id="RHEA:11224"/>
        <dbReference type="ChEBI" id="CHEBI:15378"/>
        <dbReference type="ChEBI" id="CHEBI:30616"/>
        <dbReference type="ChEBI" id="CHEBI:43474"/>
        <dbReference type="ChEBI" id="CHEBI:57416"/>
        <dbReference type="ChEBI" id="CHEBI:57822"/>
        <dbReference type="ChEBI" id="CHEBI:456216"/>
        <dbReference type="EC" id="6.3.2.4"/>
    </reaction>
</comment>
<dbReference type="PROSITE" id="PS00843">
    <property type="entry name" value="DALA_DALA_LIGASE_1"/>
    <property type="match status" value="1"/>
</dbReference>
<dbReference type="Gene3D" id="3.30.1490.20">
    <property type="entry name" value="ATP-grasp fold, A domain"/>
    <property type="match status" value="1"/>
</dbReference>
<keyword evidence="25" id="KW-1185">Reference proteome</keyword>
<evidence type="ECO:0000256" key="10">
    <source>
        <dbReference type="ARBA" id="ARBA00022840"/>
    </source>
</evidence>
<feature type="binding site" evidence="21">
    <location>
        <position position="318"/>
    </location>
    <ligand>
        <name>Mg(2+)</name>
        <dbReference type="ChEBI" id="CHEBI:18420"/>
        <label>2</label>
    </ligand>
</feature>
<dbReference type="InterPro" id="IPR013815">
    <property type="entry name" value="ATP_grasp_subdomain_1"/>
</dbReference>
<feature type="binding site" evidence="21">
    <location>
        <position position="316"/>
    </location>
    <ligand>
        <name>Mg(2+)</name>
        <dbReference type="ChEBI" id="CHEBI:18420"/>
        <label>2</label>
    </ligand>
</feature>
<accession>A0A2G9WS51</accession>